<evidence type="ECO:0000259" key="10">
    <source>
        <dbReference type="Pfam" id="PF03919"/>
    </source>
</evidence>
<dbReference type="GO" id="GO:0004651">
    <property type="term" value="F:polynucleotide 5'-phosphatase activity"/>
    <property type="evidence" value="ECO:0007669"/>
    <property type="project" value="InterPro"/>
</dbReference>
<dbReference type="Gene3D" id="3.30.470.30">
    <property type="entry name" value="DNA ligase/mRNA capping enzyme"/>
    <property type="match status" value="1"/>
</dbReference>
<evidence type="ECO:0000313" key="11">
    <source>
        <dbReference type="EMBL" id="QHU28768.1"/>
    </source>
</evidence>
<dbReference type="GO" id="GO:0004484">
    <property type="term" value="F:mRNA guanylyltransferase activity"/>
    <property type="evidence" value="ECO:0007669"/>
    <property type="project" value="InterPro"/>
</dbReference>
<dbReference type="PANTHER" id="PTHR10367">
    <property type="entry name" value="MRNA-CAPPING ENZYME"/>
    <property type="match status" value="1"/>
</dbReference>
<dbReference type="SUPFAM" id="SSF50249">
    <property type="entry name" value="Nucleic acid-binding proteins"/>
    <property type="match status" value="1"/>
</dbReference>
<keyword evidence="7" id="KW-0342">GTP-binding</keyword>
<keyword evidence="5" id="KW-0378">Hydrolase</keyword>
<dbReference type="EMBL" id="MN740474">
    <property type="protein sequence ID" value="QHU28768.1"/>
    <property type="molecule type" value="Genomic_DNA"/>
</dbReference>
<dbReference type="InterPro" id="IPR033469">
    <property type="entry name" value="CYTH-like_dom_sf"/>
</dbReference>
<feature type="domain" description="mRNA capping enzyme adenylation" evidence="9">
    <location>
        <begin position="39"/>
        <end position="130"/>
    </location>
</feature>
<proteinExistence type="predicted"/>
<dbReference type="Gene3D" id="3.20.100.10">
    <property type="entry name" value="mRNA triphosphatase Cet1-like"/>
    <property type="match status" value="1"/>
</dbReference>
<keyword evidence="3" id="KW-0548">Nucleotidyltransferase</keyword>
<dbReference type="InterPro" id="IPR012340">
    <property type="entry name" value="NA-bd_OB-fold"/>
</dbReference>
<dbReference type="GO" id="GO:0005525">
    <property type="term" value="F:GTP binding"/>
    <property type="evidence" value="ECO:0007669"/>
    <property type="project" value="UniProtKB-KW"/>
</dbReference>
<evidence type="ECO:0000256" key="7">
    <source>
        <dbReference type="ARBA" id="ARBA00023134"/>
    </source>
</evidence>
<dbReference type="InterPro" id="IPR013846">
    <property type="entry name" value="mRNA_cap_enzyme_C"/>
</dbReference>
<dbReference type="AlphaFoldDB" id="A0A6C0LG22"/>
<keyword evidence="4" id="KW-0547">Nucleotide-binding</keyword>
<evidence type="ECO:0000256" key="3">
    <source>
        <dbReference type="ARBA" id="ARBA00022695"/>
    </source>
</evidence>
<dbReference type="InterPro" id="IPR001339">
    <property type="entry name" value="mRNA_cap_enzyme_adenylation"/>
</dbReference>
<dbReference type="GO" id="GO:0140818">
    <property type="term" value="F:mRNA 5'-triphosphate monophosphatase activity"/>
    <property type="evidence" value="ECO:0007669"/>
    <property type="project" value="UniProtKB-EC"/>
</dbReference>
<evidence type="ECO:0000259" key="9">
    <source>
        <dbReference type="Pfam" id="PF01331"/>
    </source>
</evidence>
<evidence type="ECO:0000256" key="8">
    <source>
        <dbReference type="ARBA" id="ARBA00047740"/>
    </source>
</evidence>
<feature type="domain" description="mRNA capping enzyme C-terminal" evidence="10">
    <location>
        <begin position="320"/>
        <end position="418"/>
    </location>
</feature>
<reference evidence="11" key="1">
    <citation type="journal article" date="2020" name="Nature">
        <title>Giant virus diversity and host interactions through global metagenomics.</title>
        <authorList>
            <person name="Schulz F."/>
            <person name="Roux S."/>
            <person name="Paez-Espino D."/>
            <person name="Jungbluth S."/>
            <person name="Walsh D.A."/>
            <person name="Denef V.J."/>
            <person name="McMahon K.D."/>
            <person name="Konstantinidis K.T."/>
            <person name="Eloe-Fadrosh E.A."/>
            <person name="Kyrpides N.C."/>
            <person name="Woyke T."/>
        </authorList>
    </citation>
    <scope>NUCLEOTIDE SEQUENCE</scope>
    <source>
        <strain evidence="11">GVMAG-M-3300027791-30</strain>
    </source>
</reference>
<evidence type="ECO:0000256" key="5">
    <source>
        <dbReference type="ARBA" id="ARBA00022801"/>
    </source>
</evidence>
<comment type="catalytic activity">
    <reaction evidence="8">
        <text>a 5'-end triphospho-ribonucleoside in mRNA + H2O = a 5'-end diphospho-ribonucleoside in mRNA + phosphate + H(+)</text>
        <dbReference type="Rhea" id="RHEA:67004"/>
        <dbReference type="Rhea" id="RHEA-COMP:17164"/>
        <dbReference type="Rhea" id="RHEA-COMP:17165"/>
        <dbReference type="ChEBI" id="CHEBI:15377"/>
        <dbReference type="ChEBI" id="CHEBI:15378"/>
        <dbReference type="ChEBI" id="CHEBI:43474"/>
        <dbReference type="ChEBI" id="CHEBI:167616"/>
        <dbReference type="ChEBI" id="CHEBI:167618"/>
        <dbReference type="EC" id="3.6.1.74"/>
    </reaction>
    <physiologicalReaction direction="left-to-right" evidence="8">
        <dbReference type="Rhea" id="RHEA:67005"/>
    </physiologicalReaction>
</comment>
<dbReference type="SUPFAM" id="SSF56091">
    <property type="entry name" value="DNA ligase/mRNA capping enzyme, catalytic domain"/>
    <property type="match status" value="1"/>
</dbReference>
<dbReference type="Pfam" id="PF01331">
    <property type="entry name" value="mRNA_cap_enzyme"/>
    <property type="match status" value="1"/>
</dbReference>
<protein>
    <submittedName>
        <fullName evidence="11">Uncharacterized protein</fullName>
    </submittedName>
</protein>
<dbReference type="SUPFAM" id="SSF55154">
    <property type="entry name" value="CYTH-like phosphatases"/>
    <property type="match status" value="1"/>
</dbReference>
<evidence type="ECO:0000256" key="6">
    <source>
        <dbReference type="ARBA" id="ARBA00023042"/>
    </source>
</evidence>
<dbReference type="GO" id="GO:0006370">
    <property type="term" value="P:7-methylguanosine mRNA capping"/>
    <property type="evidence" value="ECO:0007669"/>
    <property type="project" value="UniProtKB-KW"/>
</dbReference>
<dbReference type="InterPro" id="IPR051029">
    <property type="entry name" value="mRNA_Capping_Enz/RNA_Phosphat"/>
</dbReference>
<name>A0A6C0LG22_9ZZZZ</name>
<dbReference type="Gene3D" id="2.40.50.140">
    <property type="entry name" value="Nucleic acid-binding proteins"/>
    <property type="match status" value="1"/>
</dbReference>
<keyword evidence="6" id="KW-0506">mRNA capping</keyword>
<evidence type="ECO:0000256" key="4">
    <source>
        <dbReference type="ARBA" id="ARBA00022741"/>
    </source>
</evidence>
<evidence type="ECO:0000256" key="2">
    <source>
        <dbReference type="ARBA" id="ARBA00022679"/>
    </source>
</evidence>
<evidence type="ECO:0000256" key="1">
    <source>
        <dbReference type="ARBA" id="ARBA00022664"/>
    </source>
</evidence>
<sequence length="664" mass="77722">MEKIPKGSPEYFLIEKEYKSLVTNITREKDFKPFIGGLPVTLERKDIFTILSKDLSGNYRYSATQKVDGTRLLLFANFEKDTGLRNITFIDRNNDFYSLKNRNREPLPDFKGPKVLIDGELVTFNNDNQVTNPTDKYYNIKMFSFMAFDILYGPISIDYSGPPQDKRLNIGSEGSLAGPIGGKMWPYQKRYDILYQLIVPNELNDFRPILSLAFKNTGWFVPEIKPIFFINALRTTKKLYESGNSKAFFQENLIKFRETFYKLINEKIRTKQNEHAELLNVSLDGLVFTPFDTEYIVGGAWKKFLNIQYKWKPEEEQSVDFAIFKEGQRYVLKIRKGKNLTTFTIRKNQSYVPVEVTKEASTELSRSKTRDGTIGEFVYNTSKQQFELLRIRRDKDSPNSLSTAINVMNAIKNPVDLEIIKKFFIINKLNEQGLKQLLRYMTKSQMLRCMVNNNKLDIFNSDIKKQLSEEIKKFKTNNAYEFEIRFGIIEPQKFQANIPFNLYKQIIDIISLLYKNIKVEYSVFYDLYSRNIRTRYLYLEDLRSTIKLASIEKLTIENVNIDLKYLYNLDLRFALSNEKQTTEIVTKQNADLVLEKKRHSFNFGNIFTLDITEIIKINKVDGKETREAPKYQVELEVKNRSLSEEELIDKITNQLVIIMGLINS</sequence>
<accession>A0A6C0LG22</accession>
<keyword evidence="2" id="KW-0808">Transferase</keyword>
<dbReference type="GO" id="GO:0005524">
    <property type="term" value="F:ATP binding"/>
    <property type="evidence" value="ECO:0007669"/>
    <property type="project" value="InterPro"/>
</dbReference>
<dbReference type="PANTHER" id="PTHR10367:SF25">
    <property type="entry name" value="DUAL SPECIFICITY PHOSPHATASE CATALYTIC DOMAIN PROTEIN (AFU_ORTHOLOGUE AFUA_1G03540)"/>
    <property type="match status" value="1"/>
</dbReference>
<dbReference type="Pfam" id="PF03919">
    <property type="entry name" value="mRNA_cap_C"/>
    <property type="match status" value="1"/>
</dbReference>
<dbReference type="InterPro" id="IPR037009">
    <property type="entry name" value="mRNA_triPase_Cet1_sf"/>
</dbReference>
<keyword evidence="1" id="KW-0507">mRNA processing</keyword>
<organism evidence="11">
    <name type="scientific">viral metagenome</name>
    <dbReference type="NCBI Taxonomy" id="1070528"/>
    <lineage>
        <taxon>unclassified sequences</taxon>
        <taxon>metagenomes</taxon>
        <taxon>organismal metagenomes</taxon>
    </lineage>
</organism>